<dbReference type="EMBL" id="MU070373">
    <property type="protein sequence ID" value="KAF5828043.1"/>
    <property type="molecule type" value="Genomic_DNA"/>
</dbReference>
<sequence>MPGKLRMLPTGPHAPQVIVRMEALDGAPADIQAAARMYLDPTEPRELEPSCVVLQPAVTIGAGKRVFEETCMKSLRAQPGTVLALELPAAKPPLSPAEGGSAGLSGSETLYFIPTPLPPPNEPQPPDAPMLACVNGSPAHVAVCAHWDPRKRPKRGALAKSLPPAPPHFQPEKPQTLHELESERRRLQAELAQLQKTSTSSLQHYSWREDDPLAELETKEDMIMKELASIFGKILNQQKLENAKAGANTANADPSSGGAARSAAPAGRQEKRARISWYDGGVFGPQDGSGDASAMRQQGLGQKRQAQQRNEGCSAKVSRILELEEAAAQKRKKLGNGAPQWLTVRAEDAEEEEDIRHWMGVLGPGNAWADMGPLGIDRGLLEALQSKVVLPGGLSAAAVVCLWRAAGYELPRAGALNSTADTVQDGDSGSTGNNASTGGADSVGPGGRMGGAGGVLLMTGFQLPVRRKIRSASRSPEAQQPCKYSIQEVLAEEALASQVASLGPQLPRPTFREMKGTKLLYLFPKQQLAPESKHAANLGRMLEYGMEIRQASKPVSASMAYTGTQLTYDVIMVPEQMAMGDPNRWLVKDLRGWLLTPVRVKDDRHFMAECFLAIEQAHRTQQHELQQDERPQQVFVRMGLPHMELYPIGVQLVLNARTWLQSPALQLAHMCALLAAGAHLYPRGAWCIRMRRCHIEQVVAMGSPESVAVLRLAWEAGVLLPLQPEEMASNRAYLIPLLVRDTVKVAIQQRRAARFFVTVYPSSVPQELLKPKQEQAKQHLAELLQNPQANVPFPKDEEDLDIAAHAGITPSIFHGSIPEVQQFLHILLGGQAV</sequence>
<dbReference type="Proteomes" id="UP000815325">
    <property type="component" value="Unassembled WGS sequence"/>
</dbReference>
<reference evidence="2" key="1">
    <citation type="submission" date="2017-08" db="EMBL/GenBank/DDBJ databases">
        <authorList>
            <person name="Polle J.E."/>
            <person name="Barry K."/>
            <person name="Cushman J."/>
            <person name="Schmutz J."/>
            <person name="Tran D."/>
            <person name="Hathwaick L.T."/>
            <person name="Yim W.C."/>
            <person name="Jenkins J."/>
            <person name="Mckie-Krisberg Z.M."/>
            <person name="Prochnik S."/>
            <person name="Lindquist E."/>
            <person name="Dockter R.B."/>
            <person name="Adam C."/>
            <person name="Molina H."/>
            <person name="Bunkerborg J."/>
            <person name="Jin E."/>
            <person name="Buchheim M."/>
            <person name="Magnuson J."/>
        </authorList>
    </citation>
    <scope>NUCLEOTIDE SEQUENCE</scope>
    <source>
        <strain evidence="2">CCAP 19/18</strain>
    </source>
</reference>
<keyword evidence="3" id="KW-1185">Reference proteome</keyword>
<evidence type="ECO:0000313" key="2">
    <source>
        <dbReference type="EMBL" id="KAF5828043.1"/>
    </source>
</evidence>
<gene>
    <name evidence="2" type="ORF">DUNSADRAFT_18297</name>
</gene>
<evidence type="ECO:0000313" key="3">
    <source>
        <dbReference type="Proteomes" id="UP000815325"/>
    </source>
</evidence>
<organism evidence="2 3">
    <name type="scientific">Dunaliella salina</name>
    <name type="common">Green alga</name>
    <name type="synonym">Protococcus salinus</name>
    <dbReference type="NCBI Taxonomy" id="3046"/>
    <lineage>
        <taxon>Eukaryota</taxon>
        <taxon>Viridiplantae</taxon>
        <taxon>Chlorophyta</taxon>
        <taxon>core chlorophytes</taxon>
        <taxon>Chlorophyceae</taxon>
        <taxon>CS clade</taxon>
        <taxon>Chlamydomonadales</taxon>
        <taxon>Dunaliellaceae</taxon>
        <taxon>Dunaliella</taxon>
    </lineage>
</organism>
<feature type="region of interest" description="Disordered" evidence="1">
    <location>
        <begin position="419"/>
        <end position="446"/>
    </location>
</feature>
<accession>A0ABQ7G0B7</accession>
<feature type="compositionally biased region" description="Low complexity" evidence="1">
    <location>
        <begin position="296"/>
        <end position="309"/>
    </location>
</feature>
<feature type="region of interest" description="Disordered" evidence="1">
    <location>
        <begin position="246"/>
        <end position="311"/>
    </location>
</feature>
<evidence type="ECO:0000256" key="1">
    <source>
        <dbReference type="SAM" id="MobiDB-lite"/>
    </source>
</evidence>
<feature type="region of interest" description="Disordered" evidence="1">
    <location>
        <begin position="154"/>
        <end position="180"/>
    </location>
</feature>
<comment type="caution">
    <text evidence="2">The sequence shown here is derived from an EMBL/GenBank/DDBJ whole genome shotgun (WGS) entry which is preliminary data.</text>
</comment>
<name>A0ABQ7G0B7_DUNSA</name>
<feature type="compositionally biased region" description="Low complexity" evidence="1">
    <location>
        <begin position="254"/>
        <end position="267"/>
    </location>
</feature>
<protein>
    <submittedName>
        <fullName evidence="2">Uncharacterized protein</fullName>
    </submittedName>
</protein>
<feature type="compositionally biased region" description="Low complexity" evidence="1">
    <location>
        <begin position="425"/>
        <end position="440"/>
    </location>
</feature>
<proteinExistence type="predicted"/>